<dbReference type="InterPro" id="IPR003029">
    <property type="entry name" value="S1_domain"/>
</dbReference>
<dbReference type="SUPFAM" id="SSF50249">
    <property type="entry name" value="Nucleic acid-binding proteins"/>
    <property type="match status" value="1"/>
</dbReference>
<keyword evidence="1 7" id="KW-0806">Transcription termination</keyword>
<dbReference type="PROSITE" id="PS50084">
    <property type="entry name" value="KH_TYPE_1"/>
    <property type="match status" value="1"/>
</dbReference>
<keyword evidence="3 7" id="KW-0889">Transcription antitermination</keyword>
<evidence type="ECO:0000256" key="7">
    <source>
        <dbReference type="HAMAP-Rule" id="MF_00945"/>
    </source>
</evidence>
<keyword evidence="4 7" id="KW-0694">RNA-binding</keyword>
<dbReference type="SUPFAM" id="SSF54814">
    <property type="entry name" value="Prokaryotic type KH domain (KH-domain type II)"/>
    <property type="match status" value="2"/>
</dbReference>
<dbReference type="EMBL" id="JANFZH010000052">
    <property type="protein sequence ID" value="MCQ4841499.1"/>
    <property type="molecule type" value="Genomic_DNA"/>
</dbReference>
<dbReference type="Gene3D" id="3.30.1480.10">
    <property type="entry name" value="NusA, N-terminal domain"/>
    <property type="match status" value="1"/>
</dbReference>
<accession>A0ABT1S3J0</accession>
<dbReference type="Proteomes" id="UP001524473">
    <property type="component" value="Unassembled WGS sequence"/>
</dbReference>
<gene>
    <name evidence="7 9" type="primary">nusA</name>
    <name evidence="9" type="ORF">NE695_16440</name>
</gene>
<evidence type="ECO:0000256" key="5">
    <source>
        <dbReference type="ARBA" id="ARBA00023015"/>
    </source>
</evidence>
<evidence type="ECO:0000256" key="3">
    <source>
        <dbReference type="ARBA" id="ARBA00022814"/>
    </source>
</evidence>
<evidence type="ECO:0000259" key="8">
    <source>
        <dbReference type="PROSITE" id="PS50126"/>
    </source>
</evidence>
<dbReference type="Gene3D" id="3.30.300.20">
    <property type="match status" value="2"/>
</dbReference>
<dbReference type="InterPro" id="IPR013735">
    <property type="entry name" value="TF_NusA_N"/>
</dbReference>
<proteinExistence type="inferred from homology"/>
<dbReference type="NCBIfam" id="TIGR01953">
    <property type="entry name" value="NusA"/>
    <property type="match status" value="1"/>
</dbReference>
<dbReference type="Pfam" id="PF08529">
    <property type="entry name" value="NusA_N"/>
    <property type="match status" value="1"/>
</dbReference>
<dbReference type="InterPro" id="IPR009019">
    <property type="entry name" value="KH_sf_prok-type"/>
</dbReference>
<comment type="similarity">
    <text evidence="7">Belongs to the NusA family.</text>
</comment>
<organism evidence="9 10">
    <name type="scientific">Neglectibacter timonensis</name>
    <dbReference type="NCBI Taxonomy" id="1776382"/>
    <lineage>
        <taxon>Bacteria</taxon>
        <taxon>Bacillati</taxon>
        <taxon>Bacillota</taxon>
        <taxon>Clostridia</taxon>
        <taxon>Eubacteriales</taxon>
        <taxon>Oscillospiraceae</taxon>
        <taxon>Neglectibacter</taxon>
    </lineage>
</organism>
<comment type="function">
    <text evidence="7">Participates in both transcription termination and antitermination.</text>
</comment>
<dbReference type="InterPro" id="IPR015946">
    <property type="entry name" value="KH_dom-like_a/b"/>
</dbReference>
<dbReference type="InterPro" id="IPR010213">
    <property type="entry name" value="TF_NusA"/>
</dbReference>
<dbReference type="RefSeq" id="WP_066861087.1">
    <property type="nucleotide sequence ID" value="NZ_CABKVV010000011.1"/>
</dbReference>
<dbReference type="CDD" id="cd02134">
    <property type="entry name" value="KH-II_NusA_rpt1"/>
    <property type="match status" value="1"/>
</dbReference>
<evidence type="ECO:0000256" key="2">
    <source>
        <dbReference type="ARBA" id="ARBA00022490"/>
    </source>
</evidence>
<dbReference type="PROSITE" id="PS50126">
    <property type="entry name" value="S1"/>
    <property type="match status" value="1"/>
</dbReference>
<name>A0ABT1S3J0_9FIRM</name>
<dbReference type="HAMAP" id="MF_00945_B">
    <property type="entry name" value="NusA_B"/>
    <property type="match status" value="1"/>
</dbReference>
<dbReference type="SMART" id="SM00316">
    <property type="entry name" value="S1"/>
    <property type="match status" value="1"/>
</dbReference>
<evidence type="ECO:0000256" key="6">
    <source>
        <dbReference type="ARBA" id="ARBA00023163"/>
    </source>
</evidence>
<dbReference type="CDD" id="cd22529">
    <property type="entry name" value="KH-II_NusA_rpt2"/>
    <property type="match status" value="1"/>
</dbReference>
<dbReference type="CDD" id="cd04455">
    <property type="entry name" value="S1_NusA"/>
    <property type="match status" value="1"/>
</dbReference>
<keyword evidence="5 7" id="KW-0805">Transcription regulation</keyword>
<dbReference type="InterPro" id="IPR058582">
    <property type="entry name" value="KH_NusA_2nd"/>
</dbReference>
<evidence type="ECO:0000313" key="10">
    <source>
        <dbReference type="Proteomes" id="UP001524473"/>
    </source>
</evidence>
<dbReference type="InterPro" id="IPR012340">
    <property type="entry name" value="NA-bd_OB-fold"/>
</dbReference>
<keyword evidence="10" id="KW-1185">Reference proteome</keyword>
<dbReference type="InterPro" id="IPR030842">
    <property type="entry name" value="TF_NusA_bacterial"/>
</dbReference>
<evidence type="ECO:0000256" key="1">
    <source>
        <dbReference type="ARBA" id="ARBA00022472"/>
    </source>
</evidence>
<keyword evidence="2 7" id="KW-0963">Cytoplasm</keyword>
<dbReference type="GeneID" id="90531365"/>
<comment type="subunit">
    <text evidence="7">Monomer. Binds directly to the core enzyme of the DNA-dependent RNA polymerase and to nascent RNA.</text>
</comment>
<evidence type="ECO:0000313" key="9">
    <source>
        <dbReference type="EMBL" id="MCQ4841499.1"/>
    </source>
</evidence>
<sequence>MARKKEPEKQGNEELFIALNLLEKEKGIPVEFMLDKIKKAISTACKNNYGNEDVDIEINAETGKFDVYLKKEVKTEVENPEREILLEKAREIDPLALEGSLVGIKLDTKQFGRVAAQTARNIIRQGIRDSERGQMMQEFQSKHQELVSGLVERIDPKTGAISLRIGKAEAVLPKNEQIGGENVREGDYIKVYVVDVRETEKGPKAIISRTHPDLVKRMFETEVPEIYDGTVEIKAVSREAGSRTKLAVVSHNPDVDAVGACIGARGARVSEIVDELGGEKIDIVEYNEDPKLFVAASLSPANVVSVELSEDGSRACKVTVPDNQLSLAIGNKGQNARLAAKLTGWKIDIKPQSGFYGEEE</sequence>
<protein>
    <recommendedName>
        <fullName evidence="7">Transcription termination/antitermination protein NusA</fullName>
    </recommendedName>
</protein>
<dbReference type="SUPFAM" id="SSF69705">
    <property type="entry name" value="Transcription factor NusA, N-terminal domain"/>
    <property type="match status" value="1"/>
</dbReference>
<dbReference type="Pfam" id="PF13184">
    <property type="entry name" value="KH_NusA_1st"/>
    <property type="match status" value="1"/>
</dbReference>
<dbReference type="PANTHER" id="PTHR22648">
    <property type="entry name" value="TRANSCRIPTION TERMINATION FACTOR NUSA"/>
    <property type="match status" value="1"/>
</dbReference>
<comment type="caution">
    <text evidence="9">The sequence shown here is derived from an EMBL/GenBank/DDBJ whole genome shotgun (WGS) entry which is preliminary data.</text>
</comment>
<dbReference type="InterPro" id="IPR036555">
    <property type="entry name" value="NusA_N_sf"/>
</dbReference>
<dbReference type="InterPro" id="IPR025249">
    <property type="entry name" value="TF_NusA_KH_1st"/>
</dbReference>
<reference evidence="9 10" key="1">
    <citation type="submission" date="2022-06" db="EMBL/GenBank/DDBJ databases">
        <title>Isolation of gut microbiota from human fecal samples.</title>
        <authorList>
            <person name="Pamer E.G."/>
            <person name="Barat B."/>
            <person name="Waligurski E."/>
            <person name="Medina S."/>
            <person name="Paddock L."/>
            <person name="Mostad J."/>
        </authorList>
    </citation>
    <scope>NUCLEOTIDE SEQUENCE [LARGE SCALE GENOMIC DNA]</scope>
    <source>
        <strain evidence="9 10">DFI.9.73</strain>
    </source>
</reference>
<dbReference type="PANTHER" id="PTHR22648:SF0">
    <property type="entry name" value="TRANSCRIPTION TERMINATION_ANTITERMINATION PROTEIN NUSA"/>
    <property type="match status" value="1"/>
</dbReference>
<feature type="domain" description="S1 motif" evidence="8">
    <location>
        <begin position="144"/>
        <end position="210"/>
    </location>
</feature>
<evidence type="ECO:0000256" key="4">
    <source>
        <dbReference type="ARBA" id="ARBA00022884"/>
    </source>
</evidence>
<keyword evidence="6 7" id="KW-0804">Transcription</keyword>
<dbReference type="Pfam" id="PF26594">
    <property type="entry name" value="KH_NusA_2nd"/>
    <property type="match status" value="1"/>
</dbReference>
<comment type="subcellular location">
    <subcellularLocation>
        <location evidence="7">Cytoplasm</location>
    </subcellularLocation>
</comment>
<dbReference type="Gene3D" id="2.40.50.140">
    <property type="entry name" value="Nucleic acid-binding proteins"/>
    <property type="match status" value="1"/>
</dbReference>